<evidence type="ECO:0000256" key="2">
    <source>
        <dbReference type="ARBA" id="ARBA00004370"/>
    </source>
</evidence>
<evidence type="ECO:0000256" key="1">
    <source>
        <dbReference type="ARBA" id="ARBA00001971"/>
    </source>
</evidence>
<reference evidence="8" key="1">
    <citation type="submission" date="2023-05" db="EMBL/GenBank/DDBJ databases">
        <authorList>
            <person name="Stuckert A."/>
        </authorList>
    </citation>
    <scope>NUCLEOTIDE SEQUENCE</scope>
</reference>
<sequence length="396" mass="45661">YLQLSKKYGSIFTIWKLTEPVVVLCGYEAVRDALLNHAEEFSARPFIPTLHIPSKGYGKIDINGPRWRPLRRFTISSLRNFGMGKKTMESRVLEERILNVTQIFFFQENHLTPYSFLACAVGNIISSVLFGEHFDYKDPKLHELMASTSRHIRSSLSPSHMFCNVFPFLLKLPVLPKILFKERAYLQNFLLKYIEEHKRTLKPEAPRDFTDHFLLKIKEEEHEEDPNFCDLSLLNVLVGLLAAGSETTDSTLKFCLAFMAHYPDVQVKVQQEIDDLLPSQRLVGIEDRLQLPYTNAVIHEIQRVLDLAPTALFHAVTKDIQFRGYTFPKGTIITPFLTSVLNDPSQWETPEKFNPGHFLDQEGQFRNRAAFMPFSAGEIFTTFTTTIIPKIPRIHR</sequence>
<dbReference type="PANTHER" id="PTHR24300">
    <property type="entry name" value="CYTOCHROME P450 508A4-RELATED"/>
    <property type="match status" value="1"/>
</dbReference>
<evidence type="ECO:0000313" key="9">
    <source>
        <dbReference type="Proteomes" id="UP001162483"/>
    </source>
</evidence>
<evidence type="ECO:0000256" key="5">
    <source>
        <dbReference type="ARBA" id="ARBA00023002"/>
    </source>
</evidence>
<organism evidence="8 9">
    <name type="scientific">Staurois parvus</name>
    <dbReference type="NCBI Taxonomy" id="386267"/>
    <lineage>
        <taxon>Eukaryota</taxon>
        <taxon>Metazoa</taxon>
        <taxon>Chordata</taxon>
        <taxon>Craniata</taxon>
        <taxon>Vertebrata</taxon>
        <taxon>Euteleostomi</taxon>
        <taxon>Amphibia</taxon>
        <taxon>Batrachia</taxon>
        <taxon>Anura</taxon>
        <taxon>Neobatrachia</taxon>
        <taxon>Ranoidea</taxon>
        <taxon>Ranidae</taxon>
        <taxon>Staurois</taxon>
    </lineage>
</organism>
<comment type="caution">
    <text evidence="8">The sequence shown here is derived from an EMBL/GenBank/DDBJ whole genome shotgun (WGS) entry which is preliminary data.</text>
</comment>
<dbReference type="Gene3D" id="1.10.630.10">
    <property type="entry name" value="Cytochrome P450"/>
    <property type="match status" value="1"/>
</dbReference>
<dbReference type="Pfam" id="PF00067">
    <property type="entry name" value="p450"/>
    <property type="match status" value="1"/>
</dbReference>
<evidence type="ECO:0000256" key="7">
    <source>
        <dbReference type="ARBA" id="ARBA00023136"/>
    </source>
</evidence>
<comment type="subcellular location">
    <subcellularLocation>
        <location evidence="2">Membrane</location>
    </subcellularLocation>
</comment>
<dbReference type="EMBL" id="CATNWA010000058">
    <property type="protein sequence ID" value="CAI9532402.1"/>
    <property type="molecule type" value="Genomic_DNA"/>
</dbReference>
<proteinExistence type="inferred from homology"/>
<dbReference type="PANTHER" id="PTHR24300:SF389">
    <property type="entry name" value="CYTOCHROME P450 2C20"/>
    <property type="match status" value="1"/>
</dbReference>
<evidence type="ECO:0000256" key="3">
    <source>
        <dbReference type="ARBA" id="ARBA00010617"/>
    </source>
</evidence>
<dbReference type="SUPFAM" id="SSF48264">
    <property type="entry name" value="Cytochrome P450"/>
    <property type="match status" value="1"/>
</dbReference>
<dbReference type="PRINTS" id="PR01686">
    <property type="entry name" value="EP450ICYP2D"/>
</dbReference>
<feature type="non-terminal residue" evidence="8">
    <location>
        <position position="1"/>
    </location>
</feature>
<evidence type="ECO:0000256" key="4">
    <source>
        <dbReference type="ARBA" id="ARBA00022723"/>
    </source>
</evidence>
<protein>
    <recommendedName>
        <fullName evidence="10">Cytochrome P450</fullName>
    </recommendedName>
</protein>
<comment type="similarity">
    <text evidence="3">Belongs to the cytochrome P450 family.</text>
</comment>
<keyword evidence="4" id="KW-0479">Metal-binding</keyword>
<dbReference type="InterPro" id="IPR008069">
    <property type="entry name" value="Cyt_P450_E_grp-I_CYP2D-like"/>
</dbReference>
<keyword evidence="7" id="KW-0472">Membrane</keyword>
<dbReference type="InterPro" id="IPR002401">
    <property type="entry name" value="Cyt_P450_E_grp-I"/>
</dbReference>
<keyword evidence="9" id="KW-1185">Reference proteome</keyword>
<evidence type="ECO:0000313" key="8">
    <source>
        <dbReference type="EMBL" id="CAI9532402.1"/>
    </source>
</evidence>
<dbReference type="PRINTS" id="PR00463">
    <property type="entry name" value="EP450I"/>
</dbReference>
<evidence type="ECO:0008006" key="10">
    <source>
        <dbReference type="Google" id="ProtNLM"/>
    </source>
</evidence>
<accession>A0ABN9AAB6</accession>
<keyword evidence="5" id="KW-0560">Oxidoreductase</keyword>
<evidence type="ECO:0000256" key="6">
    <source>
        <dbReference type="ARBA" id="ARBA00023004"/>
    </source>
</evidence>
<dbReference type="InterPro" id="IPR001128">
    <property type="entry name" value="Cyt_P450"/>
</dbReference>
<dbReference type="Proteomes" id="UP001162483">
    <property type="component" value="Unassembled WGS sequence"/>
</dbReference>
<name>A0ABN9AAB6_9NEOB</name>
<dbReference type="InterPro" id="IPR036396">
    <property type="entry name" value="Cyt_P450_sf"/>
</dbReference>
<comment type="cofactor">
    <cofactor evidence="1">
        <name>heme</name>
        <dbReference type="ChEBI" id="CHEBI:30413"/>
    </cofactor>
</comment>
<dbReference type="InterPro" id="IPR050182">
    <property type="entry name" value="Cytochrome_P450_fam2"/>
</dbReference>
<gene>
    <name evidence="8" type="ORF">SPARVUS_LOCUS212620</name>
</gene>
<keyword evidence="6" id="KW-0408">Iron</keyword>